<dbReference type="RefSeq" id="WP_034722330.1">
    <property type="nucleotide sequence ID" value="NZ_AWQS01000403.1"/>
</dbReference>
<dbReference type="GO" id="GO:0016151">
    <property type="term" value="F:nickel cation binding"/>
    <property type="evidence" value="ECO:0007669"/>
    <property type="project" value="UniProtKB-UniRule"/>
</dbReference>
<comment type="function">
    <text evidence="2">Involved in the biosynthesis of a nickel-pincer cofactor ((SCS)Ni(II) pincer complex). Binds Ni(2+), and functions in nickel delivery to pyridinium-3,5-bisthiocarboxylic acid mononucleotide (P2TMN), to form the mature cofactor. Is thus probably required for the activation of nickel-pincer cofactor-dependent enzymes.</text>
</comment>
<comment type="catalytic activity">
    <reaction evidence="2">
        <text>Ni(II)-pyridinium-3,5-bisthiocarboxylate mononucleotide = pyridinium-3,5-bisthiocarboxylate mononucleotide + Ni(2+)</text>
        <dbReference type="Rhea" id="RHEA:54784"/>
        <dbReference type="ChEBI" id="CHEBI:49786"/>
        <dbReference type="ChEBI" id="CHEBI:137372"/>
        <dbReference type="ChEBI" id="CHEBI:137373"/>
        <dbReference type="EC" id="4.99.1.12"/>
    </reaction>
</comment>
<keyword evidence="4" id="KW-1185">Reference proteome</keyword>
<dbReference type="EMBL" id="AWQS01000403">
    <property type="protein sequence ID" value="EWT03898.1"/>
    <property type="molecule type" value="Genomic_DNA"/>
</dbReference>
<accession>W9GGD8</accession>
<dbReference type="HAMAP" id="MF_01074">
    <property type="entry name" value="LarC"/>
    <property type="match status" value="1"/>
</dbReference>
<evidence type="ECO:0000256" key="1">
    <source>
        <dbReference type="ARBA" id="ARBA00022596"/>
    </source>
</evidence>
<dbReference type="Gene3D" id="3.30.70.1380">
    <property type="entry name" value="Transcriptional regulatory protein pf0864 domain like"/>
    <property type="match status" value="1"/>
</dbReference>
<protein>
    <recommendedName>
        <fullName evidence="2">Pyridinium-3,5-bisthiocarboxylic acid mononucleotide nickel insertion protein</fullName>
        <shortName evidence="2">P2TMN nickel insertion protein</shortName>
        <ecNumber evidence="2">4.99.1.12</ecNumber>
    </recommendedName>
    <alternativeName>
        <fullName evidence="2">Nickel-pincer cofactor biosynthesis protein LarC</fullName>
    </alternativeName>
</protein>
<gene>
    <name evidence="2" type="primary">larC</name>
    <name evidence="3" type="ORF">N864_17190</name>
</gene>
<dbReference type="GO" id="GO:0016829">
    <property type="term" value="F:lyase activity"/>
    <property type="evidence" value="ECO:0007669"/>
    <property type="project" value="UniProtKB-UniRule"/>
</dbReference>
<dbReference type="Pfam" id="PF01969">
    <property type="entry name" value="Ni_insertion"/>
    <property type="match status" value="1"/>
</dbReference>
<name>W9GGD8_9MICO</name>
<dbReference type="InterPro" id="IPR002822">
    <property type="entry name" value="Ni_insertion"/>
</dbReference>
<sequence length="425" mass="44474">MEARGQGRVVAWVDASAGLAGDMLLGALLDLGAELEPIQECIDAVVPDTVRIGVSETTRAGLRAAKAHVDLLAEDQHHRRWAEIRDRLGGAALPERTRSRALAAFEALARVEAAAHGTEIDEVEFHEVGSWDSIADVVGVCAGLEDLGVDEVVVSRLALGSGFVTGSHGRLPVPGPAVAGLAAGWQVEAGSEGEAGDEGELATPTGVALVTTLAHEQGPLPRMRLIATGVGAGTRDRPGLANVTRVALGLSDSPTGHGEAAADDLAARAMSLLEANVDDLDPRVWPSVVEALLDAGAADAWLTPIVMKRGRPAQVLSVLAHQRDVASLRDLVFELTSTIGLRESEIRRWELARGWVTVEVDGRNIGVKVAHRDGRIVRATPEFRDVAAAAEVLGRPVRDVLEAARAAAAHAGLASGRTLPEGLRS</sequence>
<proteinExistence type="inferred from homology"/>
<keyword evidence="2" id="KW-0456">Lyase</keyword>
<dbReference type="GO" id="GO:0051604">
    <property type="term" value="P:protein maturation"/>
    <property type="evidence" value="ECO:0007669"/>
    <property type="project" value="UniProtKB-UniRule"/>
</dbReference>
<comment type="caution">
    <text evidence="3">The sequence shown here is derived from an EMBL/GenBank/DDBJ whole genome shotgun (WGS) entry which is preliminary data.</text>
</comment>
<dbReference type="Proteomes" id="UP000019494">
    <property type="component" value="Unassembled WGS sequence"/>
</dbReference>
<comment type="similarity">
    <text evidence="2">Belongs to the LarC family.</text>
</comment>
<dbReference type="OrthoDB" id="9765625at2"/>
<evidence type="ECO:0000313" key="4">
    <source>
        <dbReference type="Proteomes" id="UP000019494"/>
    </source>
</evidence>
<dbReference type="PANTHER" id="PTHR36566:SF1">
    <property type="entry name" value="PYRIDINIUM-3,5-BISTHIOCARBOXYLIC ACID MONONUCLEOTIDE NICKEL INSERTION PROTEIN"/>
    <property type="match status" value="1"/>
</dbReference>
<reference evidence="4" key="1">
    <citation type="submission" date="2013-08" db="EMBL/GenBank/DDBJ databases">
        <title>Intrasporangium oryzae NRRL B-24470.</title>
        <authorList>
            <person name="Liu H."/>
            <person name="Wang G."/>
        </authorList>
    </citation>
    <scope>NUCLEOTIDE SEQUENCE [LARGE SCALE GENOMIC DNA]</scope>
    <source>
        <strain evidence="4">Q5-1</strain>
    </source>
</reference>
<organism evidence="3 4">
    <name type="scientific">Intrasporangium chromatireducens Q5-1</name>
    <dbReference type="NCBI Taxonomy" id="584657"/>
    <lineage>
        <taxon>Bacteria</taxon>
        <taxon>Bacillati</taxon>
        <taxon>Actinomycetota</taxon>
        <taxon>Actinomycetes</taxon>
        <taxon>Micrococcales</taxon>
        <taxon>Intrasporangiaceae</taxon>
        <taxon>Intrasporangium</taxon>
    </lineage>
</organism>
<evidence type="ECO:0000256" key="2">
    <source>
        <dbReference type="HAMAP-Rule" id="MF_01074"/>
    </source>
</evidence>
<dbReference type="PATRIC" id="fig|584657.3.peg.4223"/>
<dbReference type="EC" id="4.99.1.12" evidence="2"/>
<dbReference type="NCBIfam" id="TIGR00299">
    <property type="entry name" value="nickel pincer cofactor biosynthesis protein LarC"/>
    <property type="match status" value="1"/>
</dbReference>
<dbReference type="PANTHER" id="PTHR36566">
    <property type="entry name" value="NICKEL INSERTION PROTEIN-RELATED"/>
    <property type="match status" value="1"/>
</dbReference>
<dbReference type="Gene3D" id="3.10.20.300">
    <property type="entry name" value="mk0293 like domain"/>
    <property type="match status" value="1"/>
</dbReference>
<dbReference type="AlphaFoldDB" id="W9GGD8"/>
<keyword evidence="1 2" id="KW-0533">Nickel</keyword>
<evidence type="ECO:0000313" key="3">
    <source>
        <dbReference type="EMBL" id="EWT03898.1"/>
    </source>
</evidence>